<dbReference type="PROSITE" id="PS51257">
    <property type="entry name" value="PROKAR_LIPOPROTEIN"/>
    <property type="match status" value="1"/>
</dbReference>
<dbReference type="Proteomes" id="UP000309138">
    <property type="component" value="Unassembled WGS sequence"/>
</dbReference>
<proteinExistence type="predicted"/>
<protein>
    <submittedName>
        <fullName evidence="1">Uncharacterized protein</fullName>
    </submittedName>
</protein>
<dbReference type="EMBL" id="SWKR01000002">
    <property type="protein sequence ID" value="TKD50330.1"/>
    <property type="molecule type" value="Genomic_DNA"/>
</dbReference>
<organism evidence="1 2">
    <name type="scientific">Sphingomonas baiyangensis</name>
    <dbReference type="NCBI Taxonomy" id="2572576"/>
    <lineage>
        <taxon>Bacteria</taxon>
        <taxon>Pseudomonadati</taxon>
        <taxon>Pseudomonadota</taxon>
        <taxon>Alphaproteobacteria</taxon>
        <taxon>Sphingomonadales</taxon>
        <taxon>Sphingomonadaceae</taxon>
        <taxon>Sphingomonas</taxon>
    </lineage>
</organism>
<dbReference type="RefSeq" id="WP_136942271.1">
    <property type="nucleotide sequence ID" value="NZ_SWKR01000002.1"/>
</dbReference>
<reference evidence="1 2" key="1">
    <citation type="submission" date="2019-04" db="EMBL/GenBank/DDBJ databases">
        <authorList>
            <person name="Yang Y."/>
            <person name="Wei D."/>
        </authorList>
    </citation>
    <scope>NUCLEOTIDE SEQUENCE [LARGE SCALE GENOMIC DNA]</scope>
    <source>
        <strain evidence="1 2">L-1-4w-11</strain>
    </source>
</reference>
<evidence type="ECO:0000313" key="1">
    <source>
        <dbReference type="EMBL" id="TKD50330.1"/>
    </source>
</evidence>
<gene>
    <name evidence="1" type="ORF">FBR43_05820</name>
</gene>
<comment type="caution">
    <text evidence="1">The sequence shown here is derived from an EMBL/GenBank/DDBJ whole genome shotgun (WGS) entry which is preliminary data.</text>
</comment>
<dbReference type="AlphaFoldDB" id="A0A4U1L290"/>
<sequence>MRFVPLIALALLAACGPGENDPGPGGVTMSEARELNEAAAMLEPDSVSANALDNGSDQP</sequence>
<accession>A0A4U1L290</accession>
<keyword evidence="2" id="KW-1185">Reference proteome</keyword>
<dbReference type="OrthoDB" id="7585334at2"/>
<name>A0A4U1L290_9SPHN</name>
<evidence type="ECO:0000313" key="2">
    <source>
        <dbReference type="Proteomes" id="UP000309138"/>
    </source>
</evidence>